<evidence type="ECO:0000313" key="1">
    <source>
        <dbReference type="EMBL" id="PNT59037.1"/>
    </source>
</evidence>
<dbReference type="Proteomes" id="UP000006729">
    <property type="component" value="Chromosome 1"/>
</dbReference>
<protein>
    <submittedName>
        <fullName evidence="1">Uncharacterized protein</fullName>
    </submittedName>
</protein>
<proteinExistence type="predicted"/>
<reference evidence="1 2" key="1">
    <citation type="journal article" date="2006" name="Science">
        <title>The genome of black cottonwood, Populus trichocarpa (Torr. &amp; Gray).</title>
        <authorList>
            <person name="Tuskan G.A."/>
            <person name="Difazio S."/>
            <person name="Jansson S."/>
            <person name="Bohlmann J."/>
            <person name="Grigoriev I."/>
            <person name="Hellsten U."/>
            <person name="Putnam N."/>
            <person name="Ralph S."/>
            <person name="Rombauts S."/>
            <person name="Salamov A."/>
            <person name="Schein J."/>
            <person name="Sterck L."/>
            <person name="Aerts A."/>
            <person name="Bhalerao R.R."/>
            <person name="Bhalerao R.P."/>
            <person name="Blaudez D."/>
            <person name="Boerjan W."/>
            <person name="Brun A."/>
            <person name="Brunner A."/>
            <person name="Busov V."/>
            <person name="Campbell M."/>
            <person name="Carlson J."/>
            <person name="Chalot M."/>
            <person name="Chapman J."/>
            <person name="Chen G.L."/>
            <person name="Cooper D."/>
            <person name="Coutinho P.M."/>
            <person name="Couturier J."/>
            <person name="Covert S."/>
            <person name="Cronk Q."/>
            <person name="Cunningham R."/>
            <person name="Davis J."/>
            <person name="Degroeve S."/>
            <person name="Dejardin A."/>
            <person name="Depamphilis C."/>
            <person name="Detter J."/>
            <person name="Dirks B."/>
            <person name="Dubchak I."/>
            <person name="Duplessis S."/>
            <person name="Ehlting J."/>
            <person name="Ellis B."/>
            <person name="Gendler K."/>
            <person name="Goodstein D."/>
            <person name="Gribskov M."/>
            <person name="Grimwood J."/>
            <person name="Groover A."/>
            <person name="Gunter L."/>
            <person name="Hamberger B."/>
            <person name="Heinze B."/>
            <person name="Helariutta Y."/>
            <person name="Henrissat B."/>
            <person name="Holligan D."/>
            <person name="Holt R."/>
            <person name="Huang W."/>
            <person name="Islam-Faridi N."/>
            <person name="Jones S."/>
            <person name="Jones-Rhoades M."/>
            <person name="Jorgensen R."/>
            <person name="Joshi C."/>
            <person name="Kangasjarvi J."/>
            <person name="Karlsson J."/>
            <person name="Kelleher C."/>
            <person name="Kirkpatrick R."/>
            <person name="Kirst M."/>
            <person name="Kohler A."/>
            <person name="Kalluri U."/>
            <person name="Larimer F."/>
            <person name="Leebens-Mack J."/>
            <person name="Leple J.C."/>
            <person name="Locascio P."/>
            <person name="Lou Y."/>
            <person name="Lucas S."/>
            <person name="Martin F."/>
            <person name="Montanini B."/>
            <person name="Napoli C."/>
            <person name="Nelson D.R."/>
            <person name="Nelson C."/>
            <person name="Nieminen K."/>
            <person name="Nilsson O."/>
            <person name="Pereda V."/>
            <person name="Peter G."/>
            <person name="Philippe R."/>
            <person name="Pilate G."/>
            <person name="Poliakov A."/>
            <person name="Razumovskaya J."/>
            <person name="Richardson P."/>
            <person name="Rinaldi C."/>
            <person name="Ritland K."/>
            <person name="Rouze P."/>
            <person name="Ryaboy D."/>
            <person name="Schmutz J."/>
            <person name="Schrader J."/>
            <person name="Segerman B."/>
            <person name="Shin H."/>
            <person name="Siddiqui A."/>
            <person name="Sterky F."/>
            <person name="Terry A."/>
            <person name="Tsai C.J."/>
            <person name="Uberbacher E."/>
            <person name="Unneberg P."/>
            <person name="Vahala J."/>
            <person name="Wall K."/>
            <person name="Wessler S."/>
            <person name="Yang G."/>
            <person name="Yin T."/>
            <person name="Douglas C."/>
            <person name="Marra M."/>
            <person name="Sandberg G."/>
            <person name="Van de Peer Y."/>
            <person name="Rokhsar D."/>
        </authorList>
    </citation>
    <scope>NUCLEOTIDE SEQUENCE [LARGE SCALE GENOMIC DNA]</scope>
    <source>
        <strain evidence="2">cv. Nisqually</strain>
    </source>
</reference>
<accession>A0A2K2CAI7</accession>
<dbReference type="InParanoid" id="A0A2K2CAI7"/>
<keyword evidence="2" id="KW-1185">Reference proteome</keyword>
<sequence>MYILPSTRPTLFHQYNYSCFFQKHEIIDIRIQSGPRCINKIIEGRLSWPNKTIMFSNGHLIVYSGAPLIKTSN</sequence>
<gene>
    <name evidence="1" type="ORF">POPTR_001G386800</name>
</gene>
<dbReference type="AlphaFoldDB" id="A0A2K2CAI7"/>
<dbReference type="EMBL" id="CM009290">
    <property type="protein sequence ID" value="PNT59037.1"/>
    <property type="molecule type" value="Genomic_DNA"/>
</dbReference>
<organism evidence="1 2">
    <name type="scientific">Populus trichocarpa</name>
    <name type="common">Western balsam poplar</name>
    <name type="synonym">Populus balsamifera subsp. trichocarpa</name>
    <dbReference type="NCBI Taxonomy" id="3694"/>
    <lineage>
        <taxon>Eukaryota</taxon>
        <taxon>Viridiplantae</taxon>
        <taxon>Streptophyta</taxon>
        <taxon>Embryophyta</taxon>
        <taxon>Tracheophyta</taxon>
        <taxon>Spermatophyta</taxon>
        <taxon>Magnoliopsida</taxon>
        <taxon>eudicotyledons</taxon>
        <taxon>Gunneridae</taxon>
        <taxon>Pentapetalae</taxon>
        <taxon>rosids</taxon>
        <taxon>fabids</taxon>
        <taxon>Malpighiales</taxon>
        <taxon>Salicaceae</taxon>
        <taxon>Saliceae</taxon>
        <taxon>Populus</taxon>
    </lineage>
</organism>
<name>A0A2K2CAI7_POPTR</name>
<evidence type="ECO:0000313" key="2">
    <source>
        <dbReference type="Proteomes" id="UP000006729"/>
    </source>
</evidence>